<evidence type="ECO:0008006" key="4">
    <source>
        <dbReference type="Google" id="ProtNLM"/>
    </source>
</evidence>
<dbReference type="AlphaFoldDB" id="A0A127M5Z8"/>
<organism evidence="2 3">
    <name type="scientific">Zhongshania aliphaticivorans</name>
    <dbReference type="NCBI Taxonomy" id="1470434"/>
    <lineage>
        <taxon>Bacteria</taxon>
        <taxon>Pseudomonadati</taxon>
        <taxon>Pseudomonadota</taxon>
        <taxon>Gammaproteobacteria</taxon>
        <taxon>Cellvibrionales</taxon>
        <taxon>Spongiibacteraceae</taxon>
        <taxon>Zhongshania</taxon>
    </lineage>
</organism>
<evidence type="ECO:0000256" key="1">
    <source>
        <dbReference type="SAM" id="MobiDB-lite"/>
    </source>
</evidence>
<dbReference type="Proteomes" id="UP000074119">
    <property type="component" value="Chromosome"/>
</dbReference>
<accession>A0A127M5Z8</accession>
<dbReference type="KEGG" id="zal:AZF00_10345"/>
<dbReference type="Pfam" id="PF13835">
    <property type="entry name" value="DUF4194"/>
    <property type="match status" value="1"/>
</dbReference>
<feature type="compositionally biased region" description="Acidic residues" evidence="1">
    <location>
        <begin position="193"/>
        <end position="211"/>
    </location>
</feature>
<dbReference type="EMBL" id="CP014544">
    <property type="protein sequence ID" value="AMO68670.1"/>
    <property type="molecule type" value="Genomic_DNA"/>
</dbReference>
<feature type="region of interest" description="Disordered" evidence="1">
    <location>
        <begin position="188"/>
        <end position="211"/>
    </location>
</feature>
<sequence>MLREFEKIVDTNSNGIDAAELKAVAARLRERQFIFKESRALGRTYDILVSQQDYFEDLFAAFGDEFFVDNHFGYCGIIPKANRPGLNQLETIFLLILAKMHDMECRKARSENGRSQPSEAILLDEYCLATGREKPKPRDTKSALDRLRKAGVIELGKVNELSEMQEITILPSIMRVVSANYLTTLSAFTDSPASDDDQDEDESETEAEDSQ</sequence>
<name>A0A127M5Z8_9GAMM</name>
<protein>
    <recommendedName>
        <fullName evidence="4">DUF4194 domain-containing protein</fullName>
    </recommendedName>
</protein>
<proteinExistence type="predicted"/>
<gene>
    <name evidence="2" type="ORF">AZF00_10345</name>
</gene>
<dbReference type="InterPro" id="IPR025449">
    <property type="entry name" value="JetB"/>
</dbReference>
<evidence type="ECO:0000313" key="2">
    <source>
        <dbReference type="EMBL" id="AMO68670.1"/>
    </source>
</evidence>
<dbReference type="STRING" id="1470434.AZF00_10345"/>
<evidence type="ECO:0000313" key="3">
    <source>
        <dbReference type="Proteomes" id="UP000074119"/>
    </source>
</evidence>
<dbReference type="RefSeq" id="WP_008249730.1">
    <property type="nucleotide sequence ID" value="NZ_CP014544.1"/>
</dbReference>
<reference evidence="2 3" key="1">
    <citation type="submission" date="2015-12" db="EMBL/GenBank/DDBJ databases">
        <authorList>
            <person name="Shamseldin A."/>
            <person name="Moawad H."/>
            <person name="Abd El-Rahim W.M."/>
            <person name="Sadowsky M.J."/>
        </authorList>
    </citation>
    <scope>NUCLEOTIDE SEQUENCE [LARGE SCALE GENOMIC DNA]</scope>
    <source>
        <strain evidence="2 3">SM2</strain>
    </source>
</reference>